<dbReference type="STRING" id="195883.A0A482WT97"/>
<reference evidence="18 19" key="1">
    <citation type="journal article" date="2017" name="Gigascience">
        <title>Genome sequence of the small brown planthopper, Laodelphax striatellus.</title>
        <authorList>
            <person name="Zhu J."/>
            <person name="Jiang F."/>
            <person name="Wang X."/>
            <person name="Yang P."/>
            <person name="Bao Y."/>
            <person name="Zhao W."/>
            <person name="Wang W."/>
            <person name="Lu H."/>
            <person name="Wang Q."/>
            <person name="Cui N."/>
            <person name="Li J."/>
            <person name="Chen X."/>
            <person name="Luo L."/>
            <person name="Yu J."/>
            <person name="Kang L."/>
            <person name="Cui F."/>
        </authorList>
    </citation>
    <scope>NUCLEOTIDE SEQUENCE [LARGE SCALE GENOMIC DNA]</scope>
    <source>
        <strain evidence="18">Lst14</strain>
    </source>
</reference>
<sequence length="739" mass="82053">MEPNRLASLFLGMWAKMNKYNESVNSQNIETLKDCVTLMKTHVQEVEDRVSKLDHESRTKAELEFLRRRRSKRYKRSIIERELGIDDIDWMDDFDFEIMNSSSSEVSDSSCSSPPKKLKSSSLVDPEWEIIDPTPDIHTLFITFNKRFFWGALESVEVRWSPRMYSCAGVCSYEGRRGMCSVRLSEPLLKLRPRSDLVETLLHEMIHAYLFVTHNNRDRTGHGPEFHKHMYRINNEAGTNITVYHDFHDEVKLYKKHWWRCDGPCQFKPPFMGLVKRAMNRAPGPSDTWWATHQAVCGGKFIKVREPMNTKFKQVQPSVNGTLIKAGGGKDIRNFFNTSGNNQASSTLPKSNVPTTNPNLKKFSDPSQSSFGNKTKEFPPNRPNGSALTGFKGQNVFGINNSNVNGGNKPIPSSSNSSQGVNRVVGFGDLNNSQPTKASSNPNRNLFGGSGQKLGGNSTGNPWKTNTYRTGGVLMNKGGGTMVITAKGAKDNKKTQSDKPSEETKTFVPFNGQGQKLGCASVGTSNASGSRLGGVCLESNSGGKQLNGRDRSHSVPEFSNKNLQTNSSSSLCYNGSKPSTSRTVRTSTFPNGSPEKTELEASFTNSVITLSDEEFADVADFVDCDKDLGDGDDNVHCPVCNMSLRRDDMVMHLENCDALKATMDNINSSSRPDDDDDEVVEVSEESNHTSQLIKENNESGNSPIFPCPCCSKYFPESQINKHLDECLTLLALQEFGNAF</sequence>
<evidence type="ECO:0000256" key="5">
    <source>
        <dbReference type="ARBA" id="ARBA00022670"/>
    </source>
</evidence>
<evidence type="ECO:0000256" key="14">
    <source>
        <dbReference type="ARBA" id="ARBA00030396"/>
    </source>
</evidence>
<organism evidence="18 19">
    <name type="scientific">Laodelphax striatellus</name>
    <name type="common">Small brown planthopper</name>
    <name type="synonym">Delphax striatella</name>
    <dbReference type="NCBI Taxonomy" id="195883"/>
    <lineage>
        <taxon>Eukaryota</taxon>
        <taxon>Metazoa</taxon>
        <taxon>Ecdysozoa</taxon>
        <taxon>Arthropoda</taxon>
        <taxon>Hexapoda</taxon>
        <taxon>Insecta</taxon>
        <taxon>Pterygota</taxon>
        <taxon>Neoptera</taxon>
        <taxon>Paraneoptera</taxon>
        <taxon>Hemiptera</taxon>
        <taxon>Auchenorrhyncha</taxon>
        <taxon>Fulgoroidea</taxon>
        <taxon>Delphacidae</taxon>
        <taxon>Criomorphinae</taxon>
        <taxon>Laodelphax</taxon>
    </lineage>
</organism>
<dbReference type="GO" id="GO:0003697">
    <property type="term" value="F:single-stranded DNA binding"/>
    <property type="evidence" value="ECO:0007669"/>
    <property type="project" value="InterPro"/>
</dbReference>
<dbReference type="SMR" id="A0A482WT97"/>
<keyword evidence="8 15" id="KW-0863">Zinc-finger</keyword>
<dbReference type="PANTHER" id="PTHR21220:SF0">
    <property type="entry name" value="DNA-DEPENDENT METALLOPROTEASE SPRTN"/>
    <property type="match status" value="1"/>
</dbReference>
<feature type="compositionally biased region" description="Gly residues" evidence="16">
    <location>
        <begin position="448"/>
        <end position="458"/>
    </location>
</feature>
<evidence type="ECO:0000313" key="18">
    <source>
        <dbReference type="EMBL" id="RZF36723.1"/>
    </source>
</evidence>
<dbReference type="AlphaFoldDB" id="A0A482WT97"/>
<keyword evidence="7 15" id="KW-0227">DNA damage</keyword>
<dbReference type="GO" id="GO:0008270">
    <property type="term" value="F:zinc ion binding"/>
    <property type="evidence" value="ECO:0007669"/>
    <property type="project" value="UniProtKB-KW"/>
</dbReference>
<dbReference type="Pfam" id="PF10263">
    <property type="entry name" value="SprT-like"/>
    <property type="match status" value="1"/>
</dbReference>
<protein>
    <recommendedName>
        <fullName evidence="14">Protein with SprT-like domain at the N terminus</fullName>
    </recommendedName>
</protein>
<gene>
    <name evidence="18" type="ORF">LSTR_LSTR005036</name>
</gene>
<evidence type="ECO:0000256" key="13">
    <source>
        <dbReference type="ARBA" id="ARBA00023242"/>
    </source>
</evidence>
<evidence type="ECO:0000259" key="17">
    <source>
        <dbReference type="PROSITE" id="PS51908"/>
    </source>
</evidence>
<dbReference type="InterPro" id="IPR044245">
    <property type="entry name" value="Spartan"/>
</dbReference>
<comment type="caution">
    <text evidence="18">The sequence shown here is derived from an EMBL/GenBank/DDBJ whole genome shotgun (WGS) entry which is preliminary data.</text>
</comment>
<evidence type="ECO:0000256" key="11">
    <source>
        <dbReference type="ARBA" id="ARBA00023049"/>
    </source>
</evidence>
<feature type="region of interest" description="Disordered" evidence="16">
    <location>
        <begin position="539"/>
        <end position="600"/>
    </location>
</feature>
<dbReference type="GO" id="GO:0006281">
    <property type="term" value="P:DNA repair"/>
    <property type="evidence" value="ECO:0007669"/>
    <property type="project" value="UniProtKB-KW"/>
</dbReference>
<evidence type="ECO:0000256" key="15">
    <source>
        <dbReference type="PROSITE-ProRule" id="PRU01256"/>
    </source>
</evidence>
<feature type="compositionally biased region" description="Polar residues" evidence="16">
    <location>
        <begin position="430"/>
        <end position="444"/>
    </location>
</feature>
<dbReference type="GO" id="GO:0005634">
    <property type="term" value="C:nucleus"/>
    <property type="evidence" value="ECO:0007669"/>
    <property type="project" value="UniProtKB-SubCell"/>
</dbReference>
<dbReference type="Pfam" id="PF22934">
    <property type="entry name" value="SPRTN_ZBD"/>
    <property type="match status" value="1"/>
</dbReference>
<keyword evidence="5" id="KW-0645">Protease</keyword>
<dbReference type="EMBL" id="QKKF02025899">
    <property type="protein sequence ID" value="RZF36723.1"/>
    <property type="molecule type" value="Genomic_DNA"/>
</dbReference>
<keyword evidence="9" id="KW-0378">Hydrolase</keyword>
<name>A0A482WT97_LAOST</name>
<evidence type="ECO:0000256" key="7">
    <source>
        <dbReference type="ARBA" id="ARBA00022763"/>
    </source>
</evidence>
<keyword evidence="11" id="KW-0482">Metalloprotease</keyword>
<dbReference type="PANTHER" id="PTHR21220">
    <property type="entry name" value="DNA-DEPENDENT METALLOPROTEASE SPRTN"/>
    <property type="match status" value="1"/>
</dbReference>
<dbReference type="InParanoid" id="A0A482WT97"/>
<dbReference type="PROSITE" id="PS51908">
    <property type="entry name" value="ZF_UBZ4"/>
    <property type="match status" value="1"/>
</dbReference>
<evidence type="ECO:0000256" key="16">
    <source>
        <dbReference type="SAM" id="MobiDB-lite"/>
    </source>
</evidence>
<dbReference type="GO" id="GO:0031593">
    <property type="term" value="F:polyubiquitin modification-dependent protein binding"/>
    <property type="evidence" value="ECO:0007669"/>
    <property type="project" value="TreeGrafter"/>
</dbReference>
<evidence type="ECO:0000256" key="10">
    <source>
        <dbReference type="ARBA" id="ARBA00022833"/>
    </source>
</evidence>
<dbReference type="GO" id="GO:0004222">
    <property type="term" value="F:metalloendopeptidase activity"/>
    <property type="evidence" value="ECO:0007669"/>
    <property type="project" value="InterPro"/>
</dbReference>
<evidence type="ECO:0000256" key="2">
    <source>
        <dbReference type="ARBA" id="ARBA00004286"/>
    </source>
</evidence>
<dbReference type="SMART" id="SM00731">
    <property type="entry name" value="SprT"/>
    <property type="match status" value="1"/>
</dbReference>
<dbReference type="OrthoDB" id="5236983at2759"/>
<feature type="region of interest" description="Disordered" evidence="16">
    <location>
        <begin position="338"/>
        <end position="474"/>
    </location>
</feature>
<evidence type="ECO:0000256" key="9">
    <source>
        <dbReference type="ARBA" id="ARBA00022801"/>
    </source>
</evidence>
<evidence type="ECO:0000256" key="12">
    <source>
        <dbReference type="ARBA" id="ARBA00023204"/>
    </source>
</evidence>
<comment type="similarity">
    <text evidence="3">Belongs to the Spartan family.</text>
</comment>
<dbReference type="InterPro" id="IPR006640">
    <property type="entry name" value="SprT-like_domain"/>
</dbReference>
<dbReference type="Proteomes" id="UP000291343">
    <property type="component" value="Unassembled WGS sequence"/>
</dbReference>
<keyword evidence="13" id="KW-0539">Nucleus</keyword>
<feature type="compositionally biased region" description="Polar residues" evidence="16">
    <location>
        <begin position="557"/>
        <end position="591"/>
    </location>
</feature>
<feature type="compositionally biased region" description="Polar residues" evidence="16">
    <location>
        <begin position="338"/>
        <end position="373"/>
    </location>
</feature>
<feature type="compositionally biased region" description="Basic and acidic residues" evidence="16">
    <location>
        <begin position="488"/>
        <end position="505"/>
    </location>
</feature>
<comment type="subcellular location">
    <subcellularLocation>
        <location evidence="2">Chromosome</location>
    </subcellularLocation>
    <subcellularLocation>
        <location evidence="1">Nucleus</location>
    </subcellularLocation>
</comment>
<feature type="compositionally biased region" description="Polar residues" evidence="16">
    <location>
        <begin position="688"/>
        <end position="697"/>
    </location>
</feature>
<feature type="region of interest" description="Disordered" evidence="16">
    <location>
        <begin position="488"/>
        <end position="510"/>
    </location>
</feature>
<keyword evidence="6" id="KW-0479">Metal-binding</keyword>
<dbReference type="Gene3D" id="3.30.160.60">
    <property type="entry name" value="Classic Zinc Finger"/>
    <property type="match status" value="1"/>
</dbReference>
<dbReference type="InterPro" id="IPR055220">
    <property type="entry name" value="SPRTN_ZBD"/>
</dbReference>
<dbReference type="InterPro" id="IPR006642">
    <property type="entry name" value="Rad18_UBZ4"/>
</dbReference>
<feature type="compositionally biased region" description="Acidic residues" evidence="16">
    <location>
        <begin position="673"/>
        <end position="684"/>
    </location>
</feature>
<feature type="compositionally biased region" description="Polar residues" evidence="16">
    <location>
        <begin position="397"/>
        <end position="421"/>
    </location>
</feature>
<feature type="region of interest" description="Disordered" evidence="16">
    <location>
        <begin position="664"/>
        <end position="697"/>
    </location>
</feature>
<evidence type="ECO:0000256" key="1">
    <source>
        <dbReference type="ARBA" id="ARBA00004123"/>
    </source>
</evidence>
<accession>A0A482WT97</accession>
<keyword evidence="19" id="KW-1185">Reference proteome</keyword>
<dbReference type="SMART" id="SM00734">
    <property type="entry name" value="ZnF_Rad18"/>
    <property type="match status" value="2"/>
</dbReference>
<evidence type="ECO:0000313" key="19">
    <source>
        <dbReference type="Proteomes" id="UP000291343"/>
    </source>
</evidence>
<dbReference type="GO" id="GO:0006508">
    <property type="term" value="P:proteolysis"/>
    <property type="evidence" value="ECO:0007669"/>
    <property type="project" value="UniProtKB-KW"/>
</dbReference>
<keyword evidence="12 15" id="KW-0234">DNA repair</keyword>
<evidence type="ECO:0000256" key="6">
    <source>
        <dbReference type="ARBA" id="ARBA00022723"/>
    </source>
</evidence>
<evidence type="ECO:0000256" key="8">
    <source>
        <dbReference type="ARBA" id="ARBA00022771"/>
    </source>
</evidence>
<keyword evidence="4" id="KW-0158">Chromosome</keyword>
<evidence type="ECO:0000256" key="4">
    <source>
        <dbReference type="ARBA" id="ARBA00022454"/>
    </source>
</evidence>
<dbReference type="GO" id="GO:0005694">
    <property type="term" value="C:chromosome"/>
    <property type="evidence" value="ECO:0007669"/>
    <property type="project" value="UniProtKB-SubCell"/>
</dbReference>
<feature type="domain" description="UBZ4-type" evidence="17">
    <location>
        <begin position="704"/>
        <end position="731"/>
    </location>
</feature>
<evidence type="ECO:0000256" key="3">
    <source>
        <dbReference type="ARBA" id="ARBA00010724"/>
    </source>
</evidence>
<proteinExistence type="inferred from homology"/>
<feature type="compositionally biased region" description="Polar residues" evidence="16">
    <location>
        <begin position="459"/>
        <end position="469"/>
    </location>
</feature>
<keyword evidence="10" id="KW-0862">Zinc</keyword>